<name>A0A498MAP4_LABRO</name>
<proteinExistence type="predicted"/>
<feature type="compositionally biased region" description="Polar residues" evidence="11">
    <location>
        <begin position="378"/>
        <end position="387"/>
    </location>
</feature>
<evidence type="ECO:0000313" key="14">
    <source>
        <dbReference type="EMBL" id="RXN17330.1"/>
    </source>
</evidence>
<feature type="domain" description="C2" evidence="12">
    <location>
        <begin position="465"/>
        <end position="595"/>
    </location>
</feature>
<dbReference type="InterPro" id="IPR016024">
    <property type="entry name" value="ARM-type_fold"/>
</dbReference>
<evidence type="ECO:0000313" key="15">
    <source>
        <dbReference type="Proteomes" id="UP000290572"/>
    </source>
</evidence>
<dbReference type="Pfam" id="PF17047">
    <property type="entry name" value="SMP_LBD"/>
    <property type="match status" value="1"/>
</dbReference>
<protein>
    <submittedName>
        <fullName evidence="14">Condensin-2 complex subunit G2</fullName>
    </submittedName>
</protein>
<dbReference type="PROSITE" id="PS50004">
    <property type="entry name" value="C2"/>
    <property type="match status" value="2"/>
</dbReference>
<dbReference type="PROSITE" id="PS51847">
    <property type="entry name" value="SMP"/>
    <property type="match status" value="1"/>
</dbReference>
<evidence type="ECO:0000256" key="1">
    <source>
        <dbReference type="ARBA" id="ARBA00004370"/>
    </source>
</evidence>
<sequence>MDSKCVTVHYPDVERVEWLNKTVKQMWPYVCQFVEKLFRGTIEPAIKEANAHLSTFSFTKIDLGDKPLRINGVKVYSENVDKRQIIMDLQISYVGNTEIDVDVKSGFSDQMIQDIISTYMVLPNRITVPLIGEVELEQLRFPMPKGVLRIHFLEAQNLEVKDTYLGGLIKGKSDPYGMLLVSNQLFRSKTIKECLDPKWNEVYEVLRSIRTNENLSSALLVVYLDSASNLPSGKKVSIDPNPFVKLTVGQKMYTSKVRYKTSEPLWEEAFHFLINDPRSQELEIEVRDSKHKCSLGMVRVALGSLLKEADMTLNQQFPLQNSGPNSTLKLKMALRVLCLEKEVTSSQPSSVRVRHTSQNNACMSPQPQTSTSTSNSTVIQPSHNPSCTLAPDTPQGKRGSDGSPVRLAETRRSVSSLEISSSHKHQSHRDSTPSLASDISLPSATLELHQRLQQLQNGFGLSQYPLGEVQLTIRHSSQRNKLIVVVHACRNLIALSKDGSDPYIRLYLLPDKSRSGRRKTSTLKKTLNPIYDQSFEFSVSIVELHRRTLDVAVKNGGGLLSKHKVLLGKKDGADPFDLAEVLPELQRSQRQELWERQLKLLQHSLAAHPPERWITGAEEDAGDMEVEISEEQMQTMAVIEGVTIVSTVSVDILQENDTCTSLLECAQMLNCIESALPLSHTPLQQAIHWLFECWWRQDLKGKEELGWTAFLVCLENTVTLEKPVSELRRLCTLREVLLSVDFASERGQQVIDPLLQCFFRPSHIKQEEGKRFLAFLFSWNDNFIRMIHETIKNQLQFFPKALSVHVAEIYFRAWRKASGSFLEEIESTCIQDLMQHGLLLHRNSPVHGKVRQILTYFHKQKFREGVDEMLHRLYKPILWKALKATNAEVRANATLLFTEAFPIHDPSMSSEMVDQAVQKQLDLLFALLDDPQPLVRSSAVLGVCSVLARCWEVIPSTVITDLLEKLILQLANDTSSPDVRCSVFMCMSIILDNSLSHPLMEKLLPALKSSLHDSSEKVRVAFVGMLLKIKAVRAAKMLEDVLSVQDTTSMASLLEILVILWKSVQKSLVANQEAFKYTTSKFATVLPQYLKIFQEERCKAPLILLASLLPASSVPALRSKVMSHLRSLKAGTAVTAYSQSVECLCSWGQISHIVELMENWLVEAAPQGDEDTTGKVHFDGLEESKPDLGLDYLDYLLLHPKTRDCLFTLPLDQIRPLHKALNKWKSLLFSSLSGAEVNVAVIETALRAFIFHGRLSIHLQHKYPEEREFLKSLEHSVSWVEKRVLPFLASSSSEQQLSLSRKIVESCLTVSKNVLRVSVGDGDFRDHLLQHVAAVLQTEKGYLCIPHVLTLLTEVAQGCLSHTAEAQDDQTSLTIRILTNIFQKVVEIIAHRLRKDKEEGQELCFSSEEALYDFLLVTKFTTEMSEFITGVFSSLCAAVIIDISRTLQKISHVEEVLTPETANDLPPLSNTILKVTLKSPAVTRFFLSEMSSSIESEAIDSITQWAAVTHILTIIKQSDTFIMELKETALSVRRQIQNYYNITAENSDSIQRTVYESTVRMLNDILSPCQQPDS</sequence>
<dbReference type="GO" id="GO:0005634">
    <property type="term" value="C:nucleus"/>
    <property type="evidence" value="ECO:0007669"/>
    <property type="project" value="InterPro"/>
</dbReference>
<evidence type="ECO:0000256" key="3">
    <source>
        <dbReference type="ARBA" id="ARBA00022692"/>
    </source>
</evidence>
<dbReference type="InterPro" id="IPR031468">
    <property type="entry name" value="SMP_LBD"/>
</dbReference>
<dbReference type="GO" id="GO:0005789">
    <property type="term" value="C:endoplasmic reticulum membrane"/>
    <property type="evidence" value="ECO:0007669"/>
    <property type="project" value="UniProtKB-ARBA"/>
</dbReference>
<dbReference type="SMART" id="SM00239">
    <property type="entry name" value="C2"/>
    <property type="match status" value="2"/>
</dbReference>
<dbReference type="GO" id="GO:0000796">
    <property type="term" value="C:condensin complex"/>
    <property type="evidence" value="ECO:0007669"/>
    <property type="project" value="TreeGrafter"/>
</dbReference>
<reference evidence="14 15" key="1">
    <citation type="submission" date="2018-03" db="EMBL/GenBank/DDBJ databases">
        <title>Draft genome sequence of Rohu Carp (Labeo rohita).</title>
        <authorList>
            <person name="Das P."/>
            <person name="Kushwaha B."/>
            <person name="Joshi C.G."/>
            <person name="Kumar D."/>
            <person name="Nagpure N.S."/>
            <person name="Sahoo L."/>
            <person name="Das S.P."/>
            <person name="Bit A."/>
            <person name="Patnaik S."/>
            <person name="Meher P.K."/>
            <person name="Jayasankar P."/>
            <person name="Koringa P.G."/>
            <person name="Patel N.V."/>
            <person name="Hinsu A.T."/>
            <person name="Kumar R."/>
            <person name="Pandey M."/>
            <person name="Agarwal S."/>
            <person name="Srivastava S."/>
            <person name="Singh M."/>
            <person name="Iquebal M.A."/>
            <person name="Jaiswal S."/>
            <person name="Angadi U.B."/>
            <person name="Kumar N."/>
            <person name="Raza M."/>
            <person name="Shah T.M."/>
            <person name="Rai A."/>
            <person name="Jena J.K."/>
        </authorList>
    </citation>
    <scope>NUCLEOTIDE SEQUENCE [LARGE SCALE GENOMIC DNA]</scope>
    <source>
        <strain evidence="14">DASCIFA01</strain>
        <tissue evidence="14">Testis</tissue>
    </source>
</reference>
<keyword evidence="4" id="KW-0479">Metal-binding</keyword>
<evidence type="ECO:0000256" key="2">
    <source>
        <dbReference type="ARBA" id="ARBA00022448"/>
    </source>
</evidence>
<keyword evidence="3" id="KW-0812">Transmembrane</keyword>
<dbReference type="InterPro" id="IPR000008">
    <property type="entry name" value="C2_dom"/>
</dbReference>
<dbReference type="STRING" id="84645.A0A498MAP4"/>
<feature type="domain" description="SMP-LTD" evidence="13">
    <location>
        <begin position="12"/>
        <end position="239"/>
    </location>
</feature>
<keyword evidence="8" id="KW-0445">Lipid transport</keyword>
<dbReference type="Gene3D" id="1.25.10.10">
    <property type="entry name" value="Leucine-rich Repeat Variant"/>
    <property type="match status" value="1"/>
</dbReference>
<dbReference type="GO" id="GO:0006869">
    <property type="term" value="P:lipid transport"/>
    <property type="evidence" value="ECO:0007669"/>
    <property type="project" value="UniProtKB-KW"/>
</dbReference>
<dbReference type="CDD" id="cd04030">
    <property type="entry name" value="C2C_KIAA1228"/>
    <property type="match status" value="1"/>
</dbReference>
<dbReference type="InterPro" id="IPR039010">
    <property type="entry name" value="Synaptotagmin_SMP"/>
</dbReference>
<dbReference type="InterPro" id="IPR035892">
    <property type="entry name" value="C2_domain_sf"/>
</dbReference>
<feature type="region of interest" description="Disordered" evidence="11">
    <location>
        <begin position="345"/>
        <end position="437"/>
    </location>
</feature>
<dbReference type="GO" id="GO:0008289">
    <property type="term" value="F:lipid binding"/>
    <property type="evidence" value="ECO:0007669"/>
    <property type="project" value="UniProtKB-KW"/>
</dbReference>
<evidence type="ECO:0000256" key="7">
    <source>
        <dbReference type="ARBA" id="ARBA00022989"/>
    </source>
</evidence>
<dbReference type="Pfam" id="PF12422">
    <property type="entry name" value="Condensin2nSMC"/>
    <property type="match status" value="1"/>
</dbReference>
<dbReference type="PANTHER" id="PTHR16199:SF4">
    <property type="entry name" value="CONDENSIN-2 COMPLEX SUBUNIT G2"/>
    <property type="match status" value="1"/>
</dbReference>
<keyword evidence="10" id="KW-0472">Membrane</keyword>
<evidence type="ECO:0000256" key="6">
    <source>
        <dbReference type="ARBA" id="ARBA00022837"/>
    </source>
</evidence>
<comment type="subcellular location">
    <subcellularLocation>
        <location evidence="1">Membrane</location>
    </subcellularLocation>
</comment>
<organism evidence="14 15">
    <name type="scientific">Labeo rohita</name>
    <name type="common">Indian major carp</name>
    <name type="synonym">Cyprinus rohita</name>
    <dbReference type="NCBI Taxonomy" id="84645"/>
    <lineage>
        <taxon>Eukaryota</taxon>
        <taxon>Metazoa</taxon>
        <taxon>Chordata</taxon>
        <taxon>Craniata</taxon>
        <taxon>Vertebrata</taxon>
        <taxon>Euteleostomi</taxon>
        <taxon>Actinopterygii</taxon>
        <taxon>Neopterygii</taxon>
        <taxon>Teleostei</taxon>
        <taxon>Ostariophysi</taxon>
        <taxon>Cypriniformes</taxon>
        <taxon>Cyprinidae</taxon>
        <taxon>Labeoninae</taxon>
        <taxon>Labeonini</taxon>
        <taxon>Labeo</taxon>
    </lineage>
</organism>
<feature type="compositionally biased region" description="Polar residues" evidence="11">
    <location>
        <begin position="345"/>
        <end position="368"/>
    </location>
</feature>
<evidence type="ECO:0000256" key="10">
    <source>
        <dbReference type="ARBA" id="ARBA00023136"/>
    </source>
</evidence>
<evidence type="ECO:0000256" key="5">
    <source>
        <dbReference type="ARBA" id="ARBA00022737"/>
    </source>
</evidence>
<dbReference type="Pfam" id="PF00168">
    <property type="entry name" value="C2"/>
    <property type="match status" value="3"/>
</dbReference>
<dbReference type="InterPro" id="IPR037749">
    <property type="entry name" value="Ext_Synaptotagmin_C2B"/>
</dbReference>
<dbReference type="SUPFAM" id="SSF48371">
    <property type="entry name" value="ARM repeat"/>
    <property type="match status" value="1"/>
</dbReference>
<feature type="domain" description="C2" evidence="12">
    <location>
        <begin position="201"/>
        <end position="321"/>
    </location>
</feature>
<evidence type="ECO:0000256" key="8">
    <source>
        <dbReference type="ARBA" id="ARBA00023055"/>
    </source>
</evidence>
<accession>A0A498MAP4</accession>
<dbReference type="PANTHER" id="PTHR16199">
    <property type="entry name" value="CONDENSIN-2 COMPLEX SUBUNIT G2"/>
    <property type="match status" value="1"/>
</dbReference>
<gene>
    <name evidence="14" type="ORF">ROHU_027010</name>
</gene>
<keyword evidence="5" id="KW-0677">Repeat</keyword>
<dbReference type="FunFam" id="2.60.40.150:FF:000106">
    <property type="entry name" value="extended synaptotagmin-1 isoform X1"/>
    <property type="match status" value="1"/>
</dbReference>
<dbReference type="SUPFAM" id="SSF49562">
    <property type="entry name" value="C2 domain (Calcium/lipid-binding domain, CaLB)"/>
    <property type="match status" value="3"/>
</dbReference>
<dbReference type="InterPro" id="IPR024741">
    <property type="entry name" value="Condensin2_G2"/>
</dbReference>
<dbReference type="CDD" id="cd04050">
    <property type="entry name" value="C2B_Synaptotagmin-like"/>
    <property type="match status" value="1"/>
</dbReference>
<dbReference type="GO" id="GO:0000070">
    <property type="term" value="P:mitotic sister chromatid segregation"/>
    <property type="evidence" value="ECO:0007669"/>
    <property type="project" value="TreeGrafter"/>
</dbReference>
<keyword evidence="6" id="KW-0106">Calcium</keyword>
<dbReference type="InterPro" id="IPR037752">
    <property type="entry name" value="C2C_KIAA1228"/>
</dbReference>
<evidence type="ECO:0000259" key="12">
    <source>
        <dbReference type="PROSITE" id="PS50004"/>
    </source>
</evidence>
<evidence type="ECO:0000256" key="4">
    <source>
        <dbReference type="ARBA" id="ARBA00022723"/>
    </source>
</evidence>
<dbReference type="GO" id="GO:0061817">
    <property type="term" value="P:endoplasmic reticulum-plasma membrane tethering"/>
    <property type="evidence" value="ECO:0007669"/>
    <property type="project" value="InterPro"/>
</dbReference>
<evidence type="ECO:0000259" key="13">
    <source>
        <dbReference type="PROSITE" id="PS51847"/>
    </source>
</evidence>
<dbReference type="Gene3D" id="2.60.40.150">
    <property type="entry name" value="C2 domain"/>
    <property type="match status" value="3"/>
</dbReference>
<dbReference type="InterPro" id="IPR011989">
    <property type="entry name" value="ARM-like"/>
</dbReference>
<dbReference type="EMBL" id="QBIY01012749">
    <property type="protein sequence ID" value="RXN17330.1"/>
    <property type="molecule type" value="Genomic_DNA"/>
</dbReference>
<keyword evidence="2" id="KW-0813">Transport</keyword>
<dbReference type="GO" id="GO:0046872">
    <property type="term" value="F:metal ion binding"/>
    <property type="evidence" value="ECO:0007669"/>
    <property type="project" value="UniProtKB-KW"/>
</dbReference>
<evidence type="ECO:0000256" key="11">
    <source>
        <dbReference type="SAM" id="MobiDB-lite"/>
    </source>
</evidence>
<evidence type="ECO:0000256" key="9">
    <source>
        <dbReference type="ARBA" id="ARBA00023121"/>
    </source>
</evidence>
<dbReference type="Proteomes" id="UP000290572">
    <property type="component" value="Unassembled WGS sequence"/>
</dbReference>
<keyword evidence="15" id="KW-1185">Reference proteome</keyword>
<comment type="caution">
    <text evidence="14">The sequence shown here is derived from an EMBL/GenBank/DDBJ whole genome shotgun (WGS) entry which is preliminary data.</text>
</comment>
<keyword evidence="7" id="KW-1133">Transmembrane helix</keyword>
<keyword evidence="9" id="KW-0446">Lipid-binding</keyword>